<name>A0A1I0AK71_9FIRM</name>
<organism evidence="2 3">
    <name type="scientific">Enterocloster lavalensis</name>
    <dbReference type="NCBI Taxonomy" id="460384"/>
    <lineage>
        <taxon>Bacteria</taxon>
        <taxon>Bacillati</taxon>
        <taxon>Bacillota</taxon>
        <taxon>Clostridia</taxon>
        <taxon>Lachnospirales</taxon>
        <taxon>Lachnospiraceae</taxon>
        <taxon>Enterocloster</taxon>
    </lineage>
</organism>
<feature type="transmembrane region" description="Helical" evidence="1">
    <location>
        <begin position="111"/>
        <end position="132"/>
    </location>
</feature>
<dbReference type="EMBL" id="FOIM01000001">
    <property type="protein sequence ID" value="SES94701.1"/>
    <property type="molecule type" value="Genomic_DNA"/>
</dbReference>
<dbReference type="AlphaFoldDB" id="A0A1I0AK71"/>
<reference evidence="3" key="1">
    <citation type="submission" date="2016-10" db="EMBL/GenBank/DDBJ databases">
        <authorList>
            <person name="Varghese N."/>
            <person name="Submissions S."/>
        </authorList>
    </citation>
    <scope>NUCLEOTIDE SEQUENCE [LARGE SCALE GENOMIC DNA]</scope>
    <source>
        <strain evidence="3">NLAE-zl-G277</strain>
    </source>
</reference>
<gene>
    <name evidence="2" type="ORF">SAMN05216313_10183</name>
</gene>
<evidence type="ECO:0000256" key="1">
    <source>
        <dbReference type="SAM" id="Phobius"/>
    </source>
</evidence>
<evidence type="ECO:0000313" key="2">
    <source>
        <dbReference type="EMBL" id="SES94701.1"/>
    </source>
</evidence>
<evidence type="ECO:0000313" key="3">
    <source>
        <dbReference type="Proteomes" id="UP000198508"/>
    </source>
</evidence>
<dbReference type="STRING" id="460384.SAMN05216313_10183"/>
<feature type="transmembrane region" description="Helical" evidence="1">
    <location>
        <begin position="78"/>
        <end position="105"/>
    </location>
</feature>
<keyword evidence="1" id="KW-1133">Transmembrane helix</keyword>
<keyword evidence="1" id="KW-0472">Membrane</keyword>
<sequence>MYLNTPCRNYGEVRNAIEARSLVVRVVKNRSGELCGQVENGRVGIAVGFALQMILPAACAVACAAFTKSWAALSAAAVYGLLPFVLPLNGFVSAAMTLAGLFGLAGGWNPVLVALLLPGVFYSAGKSAWWFFIQLGLIKDIMAGRDRFERLWKQKLFALQDRDGIYQYGGLDGDRGGRT</sequence>
<protein>
    <submittedName>
        <fullName evidence="2">Uncharacterized protein</fullName>
    </submittedName>
</protein>
<feature type="transmembrane region" description="Helical" evidence="1">
    <location>
        <begin position="43"/>
        <end position="66"/>
    </location>
</feature>
<keyword evidence="1" id="KW-0812">Transmembrane</keyword>
<dbReference type="Proteomes" id="UP000198508">
    <property type="component" value="Unassembled WGS sequence"/>
</dbReference>
<dbReference type="RefSeq" id="WP_092360353.1">
    <property type="nucleotide sequence ID" value="NZ_DAINWJ010000045.1"/>
</dbReference>
<accession>A0A1I0AK71</accession>
<proteinExistence type="predicted"/>
<keyword evidence="3" id="KW-1185">Reference proteome</keyword>